<dbReference type="RefSeq" id="WP_145445049.1">
    <property type="nucleotide sequence ID" value="NZ_CP036280.1"/>
</dbReference>
<dbReference type="Proteomes" id="UP000320386">
    <property type="component" value="Chromosome"/>
</dbReference>
<proteinExistence type="predicted"/>
<dbReference type="SUPFAM" id="SSF50952">
    <property type="entry name" value="Soluble quinoprotein glucose dehydrogenase"/>
    <property type="match status" value="1"/>
</dbReference>
<dbReference type="AlphaFoldDB" id="A0A518BVD1"/>
<dbReference type="GO" id="GO:0016491">
    <property type="term" value="F:oxidoreductase activity"/>
    <property type="evidence" value="ECO:0007669"/>
    <property type="project" value="UniProtKB-KW"/>
</dbReference>
<reference evidence="3 4" key="1">
    <citation type="submission" date="2019-02" db="EMBL/GenBank/DDBJ databases">
        <title>Deep-cultivation of Planctomycetes and their phenomic and genomic characterization uncovers novel biology.</title>
        <authorList>
            <person name="Wiegand S."/>
            <person name="Jogler M."/>
            <person name="Boedeker C."/>
            <person name="Pinto D."/>
            <person name="Vollmers J."/>
            <person name="Rivas-Marin E."/>
            <person name="Kohn T."/>
            <person name="Peeters S.H."/>
            <person name="Heuer A."/>
            <person name="Rast P."/>
            <person name="Oberbeckmann S."/>
            <person name="Bunk B."/>
            <person name="Jeske O."/>
            <person name="Meyerdierks A."/>
            <person name="Storesund J.E."/>
            <person name="Kallscheuer N."/>
            <person name="Luecker S."/>
            <person name="Lage O.M."/>
            <person name="Pohl T."/>
            <person name="Merkel B.J."/>
            <person name="Hornburger P."/>
            <person name="Mueller R.-W."/>
            <person name="Bruemmer F."/>
            <person name="Labrenz M."/>
            <person name="Spormann A.M."/>
            <person name="Op den Camp H."/>
            <person name="Overmann J."/>
            <person name="Amann R."/>
            <person name="Jetten M.S.M."/>
            <person name="Mascher T."/>
            <person name="Medema M.H."/>
            <person name="Devos D.P."/>
            <person name="Kaster A.-K."/>
            <person name="Ovreas L."/>
            <person name="Rohde M."/>
            <person name="Galperin M.Y."/>
            <person name="Jogler C."/>
        </authorList>
    </citation>
    <scope>NUCLEOTIDE SEQUENCE [LARGE SCALE GENOMIC DNA]</scope>
    <source>
        <strain evidence="3 4">Pan265</strain>
    </source>
</reference>
<evidence type="ECO:0000313" key="3">
    <source>
        <dbReference type="EMBL" id="QDU70911.1"/>
    </source>
</evidence>
<keyword evidence="1" id="KW-0732">Signal</keyword>
<dbReference type="KEGG" id="mcad:Pan265_07540"/>
<evidence type="ECO:0000313" key="4">
    <source>
        <dbReference type="Proteomes" id="UP000320386"/>
    </source>
</evidence>
<dbReference type="EC" id="1.1.5.-" evidence="3"/>
<dbReference type="InterPro" id="IPR011042">
    <property type="entry name" value="6-blade_b-propeller_TolB-like"/>
</dbReference>
<dbReference type="InterPro" id="IPR011041">
    <property type="entry name" value="Quinoprot_gluc/sorb_DH_b-prop"/>
</dbReference>
<sequence length="396" mass="43210" precursor="true">MRITHALASFIIFILLIPSAPAADLATPPVGPITPTGESPAATGWRTETVVEGLSHPWSVLWLPDDQTMLITERSGSLRLARDGELSNHRVEGLPDILAYGQGGLMDISLHPDFEQNRLLYFTYVSGVRKANRTTLTRGVLSRDLKRLDDVEVLFRVSQDKSGGQHFGSRLLWLSDGTLLMSVGDGGNPPTKVGGHFSRLNAQVKTSHLGKTLRLTENGEPAGGNPFVNDSDAAPHLYSYGHRNIQGMAIDPATQRIYATEHGSRGGDELNLITPGTNYGWPAVTYSIEYWGPRISDDASAPGMQDPMVVWTPCIAPSGLCFYTGDRYPGWQGDLFAGGLALRQIRRVDLEDGRVVGQETLKLGQRVRDVRQGPDGYLYVLTDEGNGKLLRIVPTP</sequence>
<dbReference type="EMBL" id="CP036280">
    <property type="protein sequence ID" value="QDU70911.1"/>
    <property type="molecule type" value="Genomic_DNA"/>
</dbReference>
<dbReference type="Gene3D" id="2.120.10.30">
    <property type="entry name" value="TolB, C-terminal domain"/>
    <property type="match status" value="1"/>
</dbReference>
<protein>
    <submittedName>
        <fullName evidence="3">Soluble aldose sugar dehydrogenase YliI</fullName>
        <ecNumber evidence="3">1.1.5.-</ecNumber>
    </submittedName>
</protein>
<evidence type="ECO:0000256" key="1">
    <source>
        <dbReference type="SAM" id="SignalP"/>
    </source>
</evidence>
<accession>A0A518BVD1</accession>
<gene>
    <name evidence="3" type="primary">yliI_2</name>
    <name evidence="3" type="ORF">Pan265_07540</name>
</gene>
<dbReference type="InterPro" id="IPR012938">
    <property type="entry name" value="Glc/Sorbosone_DH"/>
</dbReference>
<feature type="domain" description="Glucose/Sorbosone dehydrogenase" evidence="2">
    <location>
        <begin position="54"/>
        <end position="391"/>
    </location>
</feature>
<dbReference type="PANTHER" id="PTHR19328:SF75">
    <property type="entry name" value="ALDOSE SUGAR DEHYDROGENASE YLII"/>
    <property type="match status" value="1"/>
</dbReference>
<dbReference type="Pfam" id="PF07995">
    <property type="entry name" value="GSDH"/>
    <property type="match status" value="1"/>
</dbReference>
<feature type="signal peptide" evidence="1">
    <location>
        <begin position="1"/>
        <end position="22"/>
    </location>
</feature>
<keyword evidence="3" id="KW-0560">Oxidoreductase</keyword>
<evidence type="ECO:0000259" key="2">
    <source>
        <dbReference type="Pfam" id="PF07995"/>
    </source>
</evidence>
<feature type="chain" id="PRO_5021761343" evidence="1">
    <location>
        <begin position="23"/>
        <end position="396"/>
    </location>
</feature>
<dbReference type="PANTHER" id="PTHR19328">
    <property type="entry name" value="HEDGEHOG-INTERACTING PROTEIN"/>
    <property type="match status" value="1"/>
</dbReference>
<keyword evidence="4" id="KW-1185">Reference proteome</keyword>
<name>A0A518BVD1_9BACT</name>
<dbReference type="OrthoDB" id="9770183at2"/>
<organism evidence="3 4">
    <name type="scientific">Mucisphaera calidilacus</name>
    <dbReference type="NCBI Taxonomy" id="2527982"/>
    <lineage>
        <taxon>Bacteria</taxon>
        <taxon>Pseudomonadati</taxon>
        <taxon>Planctomycetota</taxon>
        <taxon>Phycisphaerae</taxon>
        <taxon>Phycisphaerales</taxon>
        <taxon>Phycisphaeraceae</taxon>
        <taxon>Mucisphaera</taxon>
    </lineage>
</organism>